<dbReference type="Pfam" id="PF01717">
    <property type="entry name" value="Meth_synt_2"/>
    <property type="match status" value="1"/>
</dbReference>
<dbReference type="InterPro" id="IPR012864">
    <property type="entry name" value="PCO/ADO"/>
</dbReference>
<name>A0AAV2ZAC5_9STRA</name>
<comment type="similarity">
    <text evidence="4">Belongs to the vitamin-B12 independent methionine synthase family.</text>
</comment>
<evidence type="ECO:0000256" key="7">
    <source>
        <dbReference type="ARBA" id="ARBA00022605"/>
    </source>
</evidence>
<organism evidence="17 18">
    <name type="scientific">Lagenidium giganteum</name>
    <dbReference type="NCBI Taxonomy" id="4803"/>
    <lineage>
        <taxon>Eukaryota</taxon>
        <taxon>Sar</taxon>
        <taxon>Stramenopiles</taxon>
        <taxon>Oomycota</taxon>
        <taxon>Peronosporomycetes</taxon>
        <taxon>Pythiales</taxon>
        <taxon>Pythiaceae</taxon>
    </lineage>
</organism>
<keyword evidence="10" id="KW-0862">Zinc</keyword>
<evidence type="ECO:0000256" key="8">
    <source>
        <dbReference type="ARBA" id="ARBA00022679"/>
    </source>
</evidence>
<proteinExistence type="inferred from homology"/>
<dbReference type="InterPro" id="IPR011051">
    <property type="entry name" value="RmlC_Cupin_sf"/>
</dbReference>
<evidence type="ECO:0000256" key="3">
    <source>
        <dbReference type="ARBA" id="ARBA00004681"/>
    </source>
</evidence>
<accession>A0AAV2ZAC5</accession>
<feature type="region of interest" description="Disordered" evidence="14">
    <location>
        <begin position="892"/>
        <end position="928"/>
    </location>
</feature>
<dbReference type="EMBL" id="DAKRPA010000016">
    <property type="protein sequence ID" value="DBA03727.1"/>
    <property type="molecule type" value="Genomic_DNA"/>
</dbReference>
<feature type="compositionally biased region" description="Low complexity" evidence="14">
    <location>
        <begin position="896"/>
        <end position="912"/>
    </location>
</feature>
<dbReference type="InterPro" id="IPR014710">
    <property type="entry name" value="RmlC-like_jellyroll"/>
</dbReference>
<sequence>MTSLFRSLLHTREAAASAAAPPSTAAVAQTLLNSIQRALVDAFDRQQHEHGHGSGKDATGERATPFRALTLEEIEPIKQLCDQLQAAHFDTKNLMDLNETVKLPVHDLEPASAAKRKGHRSRSCVRYQHIWEDERVSIGIFILPPGASIPLHDHPDMSVISRVLHGSLHVQSCDLLGPTEMAEALAENTSIECDASRQQLARVVTDRVMHGPFTTELLPDHGNIHQFIADSEVGCAIFDILTPPYDPAEGRDCTYYRIVGDHTCTRTTTAAAAASNNDTANSSSSDSSTAINPTPRRLWTLEEYDPEHFEMARVWLRMELFEQGLLQFPSKYAATLTLANVKNSLDVLHQRFQEHAASDMDTTTSPTANADQTMQDVGGGFVESDNYNTISFPFWKEAVASVFPWREQDFKAFWLLLVYFHRKHPCSDALPAVVLDEEHCLLREEVPVFKIAIFLFIQTVKPHSWRSKHAMETFNAVWHRENTAGATSEPGTPVGSMSPQLKGSSSPPPPSSPHMMGMQDRSTSDAYYLSFVREKLDDLFSLLFPSLEMTEKSNTVVSAEQVDLLGFLFGGGDKKLSACYPHWTQPSPGGQAASLRGTENGAKISRFFKKHMYLNESLYPPVGFSLGGSGMASGMHSFPVVSDLSLADDRIDEPNDDDAVQEDWQKPVVLQGISKTTVIKRPEEFTDDTGKSDLVIFSCNDACIYILGPLSAIAGLLRVSNCLDSVVNAYTLVPLIMTGENVNVELGPFNTKYSGLAQQMVSAKFAYKADFTGAWNSFLNLECDEDNREGQKEPITLQSPTSFREICVPIKPTSTVPAERPFPIPVEYVNSLKQQHETVEKLRKLVCSDEFDMSTKRTIEMVLQYRFKEWLTMTGNVRQILDLVHLERARSGSMGGSTSAGSTVAGSASSQSPAKDNTPVDSGTLGFPRMGPNRELKFSLEKFWRNKCTEEELYAVAHAVERQNWQEQLKRGVNRVAVGMFSLYDHVLDWTFYLGLAPERFQSLPAGTLAQYFAMARGVDGIPALDMTKWFDTNYHYEVPELNERSTPRATFSKYLDAVKRALEVVGPNKTAPVVLGPLTYLALSKIDSSTTFEALLGKILPLYKQLLVDLAALGIREVQVHEPSLVGVKATKLVSFLPQVYGLNDTTGVLEHPEIALNLVTYFEEIDHSVYEWFKSSRVAAISLDFTRGDNVAVLQKFGFPAGKRLGAGLIDGRGIWKWTPDQLLAKLEAIQHVLSSTENASLTIQTSCSLQHVPYTTECEAALEAGETEGLLGVLSFAYQKLDELEVVKKIALNGQDAVQDQIHQAKKAWEQFYLKNPAKATVQDRIKAVKDADFERPAPFDERRPHQLRNLPLLPTTTIGSFPQTAQIRALRRKLKGGEISLQAYQAKIDEQIAFNMGIQEALGLDILVHGEPERTDMVEYFAEKLHGFAFTQNGWVQSYGSRCVRPPIIFADLERPEAMTVREFVVAQSFTTKPVKGMLTGPVTILNWSFPRQDISRKLQAFQLALCLRDEVADLEAAKCTVVQVDEPALREGMPLKALKKDEYLEWAVQAFKLSTAVAKVETSIHTHMCYCEFEDCMHAIDAIDADVNSIENARSDDATIRSFKEIGYKRDLGPGTYDIHSPVVPPKEDIVKKLQSFLNLLPANTVVVNPDCGLKTRKWPETIAALRNMVDATREVRATLKK</sequence>
<dbReference type="SUPFAM" id="SSF51726">
    <property type="entry name" value="UROD/MetE-like"/>
    <property type="match status" value="2"/>
</dbReference>
<dbReference type="CDD" id="cd03311">
    <property type="entry name" value="CIMS_C_terminal_like"/>
    <property type="match status" value="1"/>
</dbReference>
<feature type="domain" description="Cobalamin-independent methionine synthase MetE C-terminal/archaeal" evidence="15">
    <location>
        <begin position="1357"/>
        <end position="1679"/>
    </location>
</feature>
<evidence type="ECO:0000256" key="10">
    <source>
        <dbReference type="ARBA" id="ARBA00022833"/>
    </source>
</evidence>
<comment type="function">
    <text evidence="2">Catalyzes the transfer of a methyl group from 5-methyltetrahydrofolate to homocysteine resulting in methionine formation.</text>
</comment>
<evidence type="ECO:0000256" key="2">
    <source>
        <dbReference type="ARBA" id="ARBA00002777"/>
    </source>
</evidence>
<dbReference type="NCBIfam" id="NF003556">
    <property type="entry name" value="PRK05222.1"/>
    <property type="match status" value="1"/>
</dbReference>
<dbReference type="GO" id="GO:0008270">
    <property type="term" value="F:zinc ion binding"/>
    <property type="evidence" value="ECO:0007669"/>
    <property type="project" value="InterPro"/>
</dbReference>
<keyword evidence="7" id="KW-0028">Amino-acid biosynthesis</keyword>
<keyword evidence="6" id="KW-0489">Methyltransferase</keyword>
<dbReference type="Proteomes" id="UP001146120">
    <property type="component" value="Unassembled WGS sequence"/>
</dbReference>
<dbReference type="InterPro" id="IPR038071">
    <property type="entry name" value="UROD/MetE-like_sf"/>
</dbReference>
<comment type="cofactor">
    <cofactor evidence="1">
        <name>Zn(2+)</name>
        <dbReference type="ChEBI" id="CHEBI:29105"/>
    </cofactor>
</comment>
<evidence type="ECO:0000313" key="18">
    <source>
        <dbReference type="Proteomes" id="UP001146120"/>
    </source>
</evidence>
<keyword evidence="18" id="KW-1185">Reference proteome</keyword>
<dbReference type="GO" id="GO:0016702">
    <property type="term" value="F:oxidoreductase activity, acting on single donors with incorporation of molecular oxygen, incorporation of two atoms of oxygen"/>
    <property type="evidence" value="ECO:0007669"/>
    <property type="project" value="InterPro"/>
</dbReference>
<dbReference type="GO" id="GO:0032259">
    <property type="term" value="P:methylation"/>
    <property type="evidence" value="ECO:0007669"/>
    <property type="project" value="UniProtKB-KW"/>
</dbReference>
<reference evidence="17" key="2">
    <citation type="journal article" date="2023" name="Microbiol Resour">
        <title>Decontamination and Annotation of the Draft Genome Sequence of the Oomycete Lagenidium giganteum ARSEF 373.</title>
        <authorList>
            <person name="Morgan W.R."/>
            <person name="Tartar A."/>
        </authorList>
    </citation>
    <scope>NUCLEOTIDE SEQUENCE</scope>
    <source>
        <strain evidence="17">ARSEF 373</strain>
    </source>
</reference>
<comment type="caution">
    <text evidence="17">The sequence shown here is derived from an EMBL/GenBank/DDBJ whole genome shotgun (WGS) entry which is preliminary data.</text>
</comment>
<evidence type="ECO:0000256" key="5">
    <source>
        <dbReference type="ARBA" id="ARBA00012034"/>
    </source>
</evidence>
<evidence type="ECO:0000256" key="11">
    <source>
        <dbReference type="ARBA" id="ARBA00023002"/>
    </source>
</evidence>
<gene>
    <name evidence="17" type="ORF">N0F65_004144</name>
</gene>
<evidence type="ECO:0000256" key="4">
    <source>
        <dbReference type="ARBA" id="ARBA00009553"/>
    </source>
</evidence>
<reference evidence="17" key="1">
    <citation type="submission" date="2022-11" db="EMBL/GenBank/DDBJ databases">
        <authorList>
            <person name="Morgan W.R."/>
            <person name="Tartar A."/>
        </authorList>
    </citation>
    <scope>NUCLEOTIDE SEQUENCE</scope>
    <source>
        <strain evidence="17">ARSEF 373</strain>
    </source>
</reference>
<keyword evidence="11" id="KW-0560">Oxidoreductase</keyword>
<dbReference type="CDD" id="cd20289">
    <property type="entry name" value="cupin_ADO"/>
    <property type="match status" value="1"/>
</dbReference>
<dbReference type="GO" id="GO:0003871">
    <property type="term" value="F:5-methyltetrahydropteroyltriglutamate-homocysteine S-methyltransferase activity"/>
    <property type="evidence" value="ECO:0007669"/>
    <property type="project" value="UniProtKB-EC"/>
</dbReference>
<keyword evidence="12" id="KW-0408">Iron</keyword>
<protein>
    <recommendedName>
        <fullName evidence="5">5-methyltetrahydropteroyltriglutamate--homocysteine S-methyltransferase</fullName>
        <ecNumber evidence="5">2.1.1.14</ecNumber>
    </recommendedName>
</protein>
<dbReference type="EC" id="2.1.1.14" evidence="5"/>
<dbReference type="InterPro" id="IPR002629">
    <property type="entry name" value="Met_Synth_C/arc"/>
</dbReference>
<evidence type="ECO:0000313" key="17">
    <source>
        <dbReference type="EMBL" id="DBA03727.1"/>
    </source>
</evidence>
<dbReference type="Pfam" id="PF08267">
    <property type="entry name" value="Meth_synt_1"/>
    <property type="match status" value="1"/>
</dbReference>
<dbReference type="InterPro" id="IPR013215">
    <property type="entry name" value="Cbl-indep_Met_Synth_N"/>
</dbReference>
<feature type="domain" description="Cobalamin-independent methionine synthase MetE N-terminal" evidence="16">
    <location>
        <begin position="924"/>
        <end position="1235"/>
    </location>
</feature>
<evidence type="ECO:0000256" key="9">
    <source>
        <dbReference type="ARBA" id="ARBA00022723"/>
    </source>
</evidence>
<keyword evidence="13" id="KW-0486">Methionine biosynthesis</keyword>
<dbReference type="SUPFAM" id="SSF51182">
    <property type="entry name" value="RmlC-like cupins"/>
    <property type="match status" value="1"/>
</dbReference>
<comment type="pathway">
    <text evidence="3">Amino-acid biosynthesis; L-methionine biosynthesis via de novo pathway; L-methionine from L-homocysteine (MetE route): step 1/1.</text>
</comment>
<evidence type="ECO:0000259" key="16">
    <source>
        <dbReference type="Pfam" id="PF08267"/>
    </source>
</evidence>
<evidence type="ECO:0000256" key="6">
    <source>
        <dbReference type="ARBA" id="ARBA00022603"/>
    </source>
</evidence>
<dbReference type="Gene3D" id="3.20.20.210">
    <property type="match status" value="2"/>
</dbReference>
<evidence type="ECO:0000256" key="14">
    <source>
        <dbReference type="SAM" id="MobiDB-lite"/>
    </source>
</evidence>
<dbReference type="Gene3D" id="2.60.120.10">
    <property type="entry name" value="Jelly Rolls"/>
    <property type="match status" value="1"/>
</dbReference>
<evidence type="ECO:0000256" key="12">
    <source>
        <dbReference type="ARBA" id="ARBA00023004"/>
    </source>
</evidence>
<dbReference type="GO" id="GO:0009086">
    <property type="term" value="P:methionine biosynthetic process"/>
    <property type="evidence" value="ECO:0007669"/>
    <property type="project" value="UniProtKB-KW"/>
</dbReference>
<dbReference type="PANTHER" id="PTHR30519">
    <property type="entry name" value="5-METHYLTETRAHYDROPTEROYLTRIGLUTAMATE--HOMOCYSTEINE METHYLTRANSFERASE"/>
    <property type="match status" value="1"/>
</dbReference>
<keyword evidence="9" id="KW-0479">Metal-binding</keyword>
<feature type="compositionally biased region" description="Polar residues" evidence="14">
    <location>
        <begin position="484"/>
        <end position="503"/>
    </location>
</feature>
<evidence type="ECO:0000256" key="13">
    <source>
        <dbReference type="ARBA" id="ARBA00023167"/>
    </source>
</evidence>
<dbReference type="Pfam" id="PF07847">
    <property type="entry name" value="PCO_ADO"/>
    <property type="match status" value="1"/>
</dbReference>
<evidence type="ECO:0000256" key="1">
    <source>
        <dbReference type="ARBA" id="ARBA00001947"/>
    </source>
</evidence>
<keyword evidence="8" id="KW-0808">Transferase</keyword>
<evidence type="ECO:0000259" key="15">
    <source>
        <dbReference type="Pfam" id="PF01717"/>
    </source>
</evidence>
<feature type="region of interest" description="Disordered" evidence="14">
    <location>
        <begin position="484"/>
        <end position="519"/>
    </location>
</feature>